<dbReference type="Proteomes" id="UP000249645">
    <property type="component" value="Unassembled WGS sequence"/>
</dbReference>
<comment type="caution">
    <text evidence="2">The sequence shown here is derived from an EMBL/GenBank/DDBJ whole genome shotgun (WGS) entry which is preliminary data.</text>
</comment>
<protein>
    <recommendedName>
        <fullName evidence="1">Helix-turn-helix domain-containing protein</fullName>
    </recommendedName>
</protein>
<dbReference type="InterPro" id="IPR041657">
    <property type="entry name" value="HTH_17"/>
</dbReference>
<reference evidence="2 3" key="1">
    <citation type="submission" date="2017-11" db="EMBL/GenBank/DDBJ databases">
        <title>Infants hospitalized years apart are colonized by the same room-sourced microbial strains.</title>
        <authorList>
            <person name="Brooks B."/>
            <person name="Olm M.R."/>
            <person name="Firek B.A."/>
            <person name="Baker R."/>
            <person name="Thomas B.C."/>
            <person name="Morowitz M.J."/>
            <person name="Banfield J.F."/>
        </authorList>
    </citation>
    <scope>NUCLEOTIDE SEQUENCE [LARGE SCALE GENOMIC DNA]</scope>
    <source>
        <strain evidence="2">S2_009_000_R2_76</strain>
    </source>
</reference>
<dbReference type="InterPro" id="IPR010093">
    <property type="entry name" value="SinI_DNA-bd"/>
</dbReference>
<accession>A0A2W5G7T6</accession>
<organism evidence="2 3">
    <name type="scientific">Pseudopedobacter saltans</name>
    <dbReference type="NCBI Taxonomy" id="151895"/>
    <lineage>
        <taxon>Bacteria</taxon>
        <taxon>Pseudomonadati</taxon>
        <taxon>Bacteroidota</taxon>
        <taxon>Sphingobacteriia</taxon>
        <taxon>Sphingobacteriales</taxon>
        <taxon>Sphingobacteriaceae</taxon>
        <taxon>Pseudopedobacter</taxon>
    </lineage>
</organism>
<dbReference type="Pfam" id="PF12728">
    <property type="entry name" value="HTH_17"/>
    <property type="match status" value="1"/>
</dbReference>
<dbReference type="InterPro" id="IPR009061">
    <property type="entry name" value="DNA-bd_dom_put_sf"/>
</dbReference>
<sequence length="72" mass="8643">MKVKTCFENQQIKKVPMLVNLTKMSEYLKISRRTLYNMISDGRFSVPAVKGTKPRLWNMSEVEEWRKKYVEE</sequence>
<evidence type="ECO:0000313" key="2">
    <source>
        <dbReference type="EMBL" id="PZP39392.1"/>
    </source>
</evidence>
<feature type="domain" description="Helix-turn-helix" evidence="1">
    <location>
        <begin position="23"/>
        <end position="67"/>
    </location>
</feature>
<evidence type="ECO:0000259" key="1">
    <source>
        <dbReference type="Pfam" id="PF12728"/>
    </source>
</evidence>
<dbReference type="Gene3D" id="1.10.238.160">
    <property type="match status" value="1"/>
</dbReference>
<proteinExistence type="predicted"/>
<dbReference type="NCBIfam" id="TIGR01764">
    <property type="entry name" value="excise"/>
    <property type="match status" value="1"/>
</dbReference>
<dbReference type="EMBL" id="QFOI01000673">
    <property type="protein sequence ID" value="PZP39392.1"/>
    <property type="molecule type" value="Genomic_DNA"/>
</dbReference>
<dbReference type="GO" id="GO:0003677">
    <property type="term" value="F:DNA binding"/>
    <property type="evidence" value="ECO:0007669"/>
    <property type="project" value="InterPro"/>
</dbReference>
<dbReference type="AlphaFoldDB" id="A0A2W5G7T6"/>
<name>A0A2W5G7T6_9SPHI</name>
<dbReference type="SUPFAM" id="SSF46955">
    <property type="entry name" value="Putative DNA-binding domain"/>
    <property type="match status" value="1"/>
</dbReference>
<evidence type="ECO:0000313" key="3">
    <source>
        <dbReference type="Proteomes" id="UP000249645"/>
    </source>
</evidence>
<gene>
    <name evidence="2" type="ORF">DI598_20005</name>
</gene>